<dbReference type="AlphaFoldDB" id="A0A4Y8A8H4"/>
<reference evidence="3 4" key="1">
    <citation type="journal article" date="2016" name="Int. J. Syst. Evol. Microbiol.">
        <title>Proposal of Mucilaginibacter phyllosphaerae sp. nov. isolated from the phyllosphere of Galium album.</title>
        <authorList>
            <person name="Aydogan E.L."/>
            <person name="Busse H.J."/>
            <person name="Moser G."/>
            <person name="Muller C."/>
            <person name="Kampfer P."/>
            <person name="Glaeser S.P."/>
        </authorList>
    </citation>
    <scope>NUCLEOTIDE SEQUENCE [LARGE SCALE GENOMIC DNA]</scope>
    <source>
        <strain evidence="3 4">PP-F2FG21</strain>
    </source>
</reference>
<gene>
    <name evidence="3" type="ORF">E2R65_16940</name>
    <name evidence="2" type="ORF">GGR35_003321</name>
</gene>
<reference evidence="3" key="2">
    <citation type="submission" date="2019-03" db="EMBL/GenBank/DDBJ databases">
        <authorList>
            <person name="Yan Y.-Q."/>
            <person name="Du Z.-J."/>
        </authorList>
    </citation>
    <scope>NUCLEOTIDE SEQUENCE</scope>
    <source>
        <strain evidence="3">PP-F2FG21</strain>
    </source>
</reference>
<feature type="compositionally biased region" description="Acidic residues" evidence="1">
    <location>
        <begin position="1"/>
        <end position="13"/>
    </location>
</feature>
<protein>
    <submittedName>
        <fullName evidence="3">Uncharacterized protein</fullName>
    </submittedName>
</protein>
<accession>A0A4Y8A8H4</accession>
<dbReference type="EMBL" id="SNQG01000006">
    <property type="protein sequence ID" value="TEW64699.1"/>
    <property type="molecule type" value="Genomic_DNA"/>
</dbReference>
<feature type="compositionally biased region" description="Acidic residues" evidence="1">
    <location>
        <begin position="39"/>
        <end position="49"/>
    </location>
</feature>
<evidence type="ECO:0000313" key="2">
    <source>
        <dbReference type="EMBL" id="MBB3970698.1"/>
    </source>
</evidence>
<organism evidence="3 4">
    <name type="scientific">Mucilaginibacter phyllosphaerae</name>
    <dbReference type="NCBI Taxonomy" id="1812349"/>
    <lineage>
        <taxon>Bacteria</taxon>
        <taxon>Pseudomonadati</taxon>
        <taxon>Bacteroidota</taxon>
        <taxon>Sphingobacteriia</taxon>
        <taxon>Sphingobacteriales</taxon>
        <taxon>Sphingobacteriaceae</taxon>
        <taxon>Mucilaginibacter</taxon>
    </lineage>
</organism>
<keyword evidence="5" id="KW-1185">Reference proteome</keyword>
<evidence type="ECO:0000313" key="3">
    <source>
        <dbReference type="EMBL" id="TEW64699.1"/>
    </source>
</evidence>
<reference evidence="2 5" key="3">
    <citation type="submission" date="2020-08" db="EMBL/GenBank/DDBJ databases">
        <title>Genomic Encyclopedia of Type Strains, Phase IV (KMG-IV): sequencing the most valuable type-strain genomes for metagenomic binning, comparative biology and taxonomic classification.</title>
        <authorList>
            <person name="Goeker M."/>
        </authorList>
    </citation>
    <scope>NUCLEOTIDE SEQUENCE [LARGE SCALE GENOMIC DNA]</scope>
    <source>
        <strain evidence="2 5">DSM 100995</strain>
    </source>
</reference>
<dbReference type="Proteomes" id="UP000297248">
    <property type="component" value="Unassembled WGS sequence"/>
</dbReference>
<evidence type="ECO:0000256" key="1">
    <source>
        <dbReference type="SAM" id="MobiDB-lite"/>
    </source>
</evidence>
<dbReference type="RefSeq" id="WP_134337672.1">
    <property type="nucleotide sequence ID" value="NZ_BMCZ01000006.1"/>
</dbReference>
<comment type="caution">
    <text evidence="3">The sequence shown here is derived from an EMBL/GenBank/DDBJ whole genome shotgun (WGS) entry which is preliminary data.</text>
</comment>
<name>A0A4Y8A8H4_9SPHI</name>
<evidence type="ECO:0000313" key="5">
    <source>
        <dbReference type="Proteomes" id="UP000583101"/>
    </source>
</evidence>
<feature type="compositionally biased region" description="Acidic residues" evidence="1">
    <location>
        <begin position="68"/>
        <end position="80"/>
    </location>
</feature>
<dbReference type="Proteomes" id="UP000583101">
    <property type="component" value="Unassembled WGS sequence"/>
</dbReference>
<evidence type="ECO:0000313" key="4">
    <source>
        <dbReference type="Proteomes" id="UP000297248"/>
    </source>
</evidence>
<dbReference type="OrthoDB" id="800076at2"/>
<feature type="region of interest" description="Disordered" evidence="1">
    <location>
        <begin position="1"/>
        <end position="80"/>
    </location>
</feature>
<dbReference type="EMBL" id="JACIEG010000006">
    <property type="protein sequence ID" value="MBB3970698.1"/>
    <property type="molecule type" value="Genomic_DNA"/>
</dbReference>
<proteinExistence type="predicted"/>
<sequence>MIEQPEEQDDQLQQDDQLSQTENEEQMSQQDIHSNGFDETNDDIGETDETSQAQQAYDAAEPSYTLNLDDDGDSSTGDDE</sequence>